<proteinExistence type="inferred from homology"/>
<dbReference type="InterPro" id="IPR001509">
    <property type="entry name" value="Epimerase_deHydtase"/>
</dbReference>
<name>A0A2M7QHX4_9BACT</name>
<evidence type="ECO:0000256" key="2">
    <source>
        <dbReference type="SAM" id="Coils"/>
    </source>
</evidence>
<organism evidence="4 5">
    <name type="scientific">Candidatus Roizmanbacteria bacterium CG_4_10_14_0_8_um_filter_33_9</name>
    <dbReference type="NCBI Taxonomy" id="1974826"/>
    <lineage>
        <taxon>Bacteria</taxon>
        <taxon>Candidatus Roizmaniibacteriota</taxon>
    </lineage>
</organism>
<evidence type="ECO:0000313" key="4">
    <source>
        <dbReference type="EMBL" id="PIY71919.1"/>
    </source>
</evidence>
<dbReference type="Gene3D" id="3.40.50.720">
    <property type="entry name" value="NAD(P)-binding Rossmann-like Domain"/>
    <property type="match status" value="1"/>
</dbReference>
<dbReference type="Pfam" id="PF01370">
    <property type="entry name" value="Epimerase"/>
    <property type="match status" value="1"/>
</dbReference>
<reference evidence="5" key="1">
    <citation type="submission" date="2017-09" db="EMBL/GenBank/DDBJ databases">
        <title>Depth-based differentiation of microbial function through sediment-hosted aquifers and enrichment of novel symbionts in the deep terrestrial subsurface.</title>
        <authorList>
            <person name="Probst A.J."/>
            <person name="Ladd B."/>
            <person name="Jarett J.K."/>
            <person name="Geller-Mcgrath D.E."/>
            <person name="Sieber C.M.K."/>
            <person name="Emerson J.B."/>
            <person name="Anantharaman K."/>
            <person name="Thomas B.C."/>
            <person name="Malmstrom R."/>
            <person name="Stieglmeier M."/>
            <person name="Klingl A."/>
            <person name="Woyke T."/>
            <person name="Ryan C.M."/>
            <person name="Banfield J.F."/>
        </authorList>
    </citation>
    <scope>NUCLEOTIDE SEQUENCE [LARGE SCALE GENOMIC DNA]</scope>
</reference>
<keyword evidence="2" id="KW-0175">Coiled coil</keyword>
<feature type="domain" description="NAD-dependent epimerase/dehydratase" evidence="3">
    <location>
        <begin position="4"/>
        <end position="235"/>
    </location>
</feature>
<evidence type="ECO:0000259" key="3">
    <source>
        <dbReference type="Pfam" id="PF01370"/>
    </source>
</evidence>
<evidence type="ECO:0000313" key="5">
    <source>
        <dbReference type="Proteomes" id="UP000229401"/>
    </source>
</evidence>
<comment type="caution">
    <text evidence="4">The sequence shown here is derived from an EMBL/GenBank/DDBJ whole genome shotgun (WGS) entry which is preliminary data.</text>
</comment>
<dbReference type="PANTHER" id="PTHR43000">
    <property type="entry name" value="DTDP-D-GLUCOSE 4,6-DEHYDRATASE-RELATED"/>
    <property type="match status" value="1"/>
</dbReference>
<dbReference type="EMBL" id="PFLI01000122">
    <property type="protein sequence ID" value="PIY71919.1"/>
    <property type="molecule type" value="Genomic_DNA"/>
</dbReference>
<dbReference type="SUPFAM" id="SSF51735">
    <property type="entry name" value="NAD(P)-binding Rossmann-fold domains"/>
    <property type="match status" value="1"/>
</dbReference>
<dbReference type="InterPro" id="IPR036291">
    <property type="entry name" value="NAD(P)-bd_dom_sf"/>
</dbReference>
<comment type="similarity">
    <text evidence="1">Belongs to the NAD(P)-dependent epimerase/dehydratase family.</text>
</comment>
<evidence type="ECO:0000256" key="1">
    <source>
        <dbReference type="ARBA" id="ARBA00007637"/>
    </source>
</evidence>
<dbReference type="AlphaFoldDB" id="A0A2M7QHX4"/>
<accession>A0A2M7QHX4</accession>
<sequence length="312" mass="35807">MKKILITGGTGFVGANLVRRLVKVGYKPIVLIRKESNLWRLKDIISKIDLLETDINNYERLKKDINRVSPKYIYHLAVYGAYQGSQKDLNKTLETNIFGTINLLNAAYNSGIEYFINTGSSSEYGIKNQIMKETDVLNPVNYYGVTKATTTLMASTFSIQNKLPIATLRLFSPYGFYEDKDRFVPTLIMAGMKNKEIELSDPNFVRDFIFIDDVIDAYIYFLDGKKYYGDIFNIGSGKQTSLGNFTKTAEKVLGKTIKIKWTGHKSNQFEPKKWQADISKAKSKLNWSPKHSMIGGTQKIYRWYKENYKLYS</sequence>
<protein>
    <recommendedName>
        <fullName evidence="3">NAD-dependent epimerase/dehydratase domain-containing protein</fullName>
    </recommendedName>
</protein>
<feature type="coiled-coil region" evidence="2">
    <location>
        <begin position="41"/>
        <end position="68"/>
    </location>
</feature>
<gene>
    <name evidence="4" type="ORF">COY87_03640</name>
</gene>
<dbReference type="Proteomes" id="UP000229401">
    <property type="component" value="Unassembled WGS sequence"/>
</dbReference>